<evidence type="ECO:0000256" key="1">
    <source>
        <dbReference type="SAM" id="MobiDB-lite"/>
    </source>
</evidence>
<dbReference type="EMBL" id="NMUL01000004">
    <property type="protein sequence ID" value="OXM70848.1"/>
    <property type="molecule type" value="Genomic_DNA"/>
</dbReference>
<gene>
    <name evidence="3" type="ORF">CF165_02900</name>
</gene>
<proteinExistence type="predicted"/>
<dbReference type="Proteomes" id="UP000215199">
    <property type="component" value="Unassembled WGS sequence"/>
</dbReference>
<feature type="signal peptide" evidence="2">
    <location>
        <begin position="1"/>
        <end position="18"/>
    </location>
</feature>
<keyword evidence="4" id="KW-1185">Reference proteome</keyword>
<feature type="compositionally biased region" description="Low complexity" evidence="1">
    <location>
        <begin position="32"/>
        <end position="43"/>
    </location>
</feature>
<dbReference type="Pfam" id="PF12079">
    <property type="entry name" value="DUF3558"/>
    <property type="match status" value="1"/>
</dbReference>
<feature type="region of interest" description="Disordered" evidence="1">
    <location>
        <begin position="25"/>
        <end position="59"/>
    </location>
</feature>
<accession>A0A229TI60</accession>
<dbReference type="PROSITE" id="PS51257">
    <property type="entry name" value="PROKAR_LIPOPROTEIN"/>
    <property type="match status" value="1"/>
</dbReference>
<dbReference type="InterPro" id="IPR024520">
    <property type="entry name" value="DUF3558"/>
</dbReference>
<evidence type="ECO:0008006" key="5">
    <source>
        <dbReference type="Google" id="ProtNLM"/>
    </source>
</evidence>
<evidence type="ECO:0000256" key="2">
    <source>
        <dbReference type="SAM" id="SignalP"/>
    </source>
</evidence>
<dbReference type="OrthoDB" id="3697076at2"/>
<organism evidence="3 4">
    <name type="scientific">Amycolatopsis vastitatis</name>
    <dbReference type="NCBI Taxonomy" id="1905142"/>
    <lineage>
        <taxon>Bacteria</taxon>
        <taxon>Bacillati</taxon>
        <taxon>Actinomycetota</taxon>
        <taxon>Actinomycetes</taxon>
        <taxon>Pseudonocardiales</taxon>
        <taxon>Pseudonocardiaceae</taxon>
        <taxon>Amycolatopsis</taxon>
    </lineage>
</organism>
<comment type="caution">
    <text evidence="3">The sequence shown here is derived from an EMBL/GenBank/DDBJ whole genome shotgun (WGS) entry which is preliminary data.</text>
</comment>
<sequence>MNRRLVLPGLLLAALALAGCSTKTDGTANPVASSGPDTSSSTNGDGGGGNGAPKVSRPLDPAKLKSDVCSVLSASQRSSLGVEDGTPRTTSAGSSCAWVYRDDETRSSRVDIAADPNTDGLAGIYDLYAKGGKDQYEYWEPTEVSGYPGVYAATKDFRTQGQCKLLVGVTDSQAVQVFTQIGSGPGASDPCPYALKAAEAMIQTLKEG</sequence>
<dbReference type="RefSeq" id="WP_093945843.1">
    <property type="nucleotide sequence ID" value="NZ_NMUL01000004.1"/>
</dbReference>
<name>A0A229TI60_9PSEU</name>
<dbReference type="AlphaFoldDB" id="A0A229TI60"/>
<evidence type="ECO:0000313" key="4">
    <source>
        <dbReference type="Proteomes" id="UP000215199"/>
    </source>
</evidence>
<feature type="chain" id="PRO_5039122711" description="DUF3558 domain-containing protein" evidence="2">
    <location>
        <begin position="19"/>
        <end position="208"/>
    </location>
</feature>
<keyword evidence="2" id="KW-0732">Signal</keyword>
<reference evidence="4" key="1">
    <citation type="submission" date="2017-07" db="EMBL/GenBank/DDBJ databases">
        <title>Comparative genome mining reveals phylogenetic distribution patterns of secondary metabolites in Amycolatopsis.</title>
        <authorList>
            <person name="Adamek M."/>
            <person name="Alanjary M."/>
            <person name="Sales-Ortells H."/>
            <person name="Goodfellow M."/>
            <person name="Bull A.T."/>
            <person name="Kalinowski J."/>
            <person name="Ziemert N."/>
        </authorList>
    </citation>
    <scope>NUCLEOTIDE SEQUENCE [LARGE SCALE GENOMIC DNA]</scope>
    <source>
        <strain evidence="4">H5</strain>
    </source>
</reference>
<protein>
    <recommendedName>
        <fullName evidence="5">DUF3558 domain-containing protein</fullName>
    </recommendedName>
</protein>
<evidence type="ECO:0000313" key="3">
    <source>
        <dbReference type="EMBL" id="OXM70848.1"/>
    </source>
</evidence>